<gene>
    <name evidence="4" type="ORF">H6P87_00527</name>
</gene>
<feature type="compositionally biased region" description="Pro residues" evidence="2">
    <location>
        <begin position="581"/>
        <end position="606"/>
    </location>
</feature>
<feature type="compositionally biased region" description="Low complexity" evidence="2">
    <location>
        <begin position="537"/>
        <end position="548"/>
    </location>
</feature>
<dbReference type="InterPro" id="IPR023394">
    <property type="entry name" value="Sec7_C_sf"/>
</dbReference>
<feature type="domain" description="SEC7" evidence="3">
    <location>
        <begin position="10"/>
        <end position="188"/>
    </location>
</feature>
<sequence length="652" mass="74152">MDSLVKNEVIKLFNDKPKSGIVRIKKWCADNNKDFAEETAKFFYEEKSNLNLEFVGDYLGTDGGDNKKVLESFTKQFDFKEKDYLESLRGFLQSFKLPGEAQKIDRLVESFGTNYYEQNLNGEIKSKDAAYILAYQTIMLNTDLHNPSIAEPKKMTFEQLKNNLKGTNESQNFNDNFLKKIYDGIKAKPFVLNFVDNSPGYEIDNISSQNDQTFKKLSKFLEEKRNIQDLFPKLQNNNLTAEFKNPKTLLNKFTGYEGSVIVKDEKGGKAEIQVYKPSVFSRWFSGEKSKIIIQPLGEEGKQPLEQSLKLAAQITASFETKVTSIKATYDYLKEDLKSRYENIRNPKKELERASSIAELHKNIKEITEIVQQTNQQIPEKPLASKESFEDLTQAEIGIKPVEILIKSSSQPVEKPKFNSFIEELAWKNVQRKQSVDTPISQNKEPKIQTDNHAKILEELKQKQKELEDKKKGLEEKKANSNITREERWKIVAELESINNQFKAIEKERSNINSASDREKKFDNKNNPSSPMKGEPTAADLQQQGALAAIKRMKEEKIKQQQTEATNQPSKNTSTMPSGTIPVPPPMPGSGIPIPPPPPPPPPPPSIPNIVKEEAKDIGKQIPQERDKHKEGLAKAIEAQRKKIEKQNSGRGV</sequence>
<evidence type="ECO:0000313" key="5">
    <source>
        <dbReference type="Proteomes" id="UP000595296"/>
    </source>
</evidence>
<accession>A0A9E6MHQ8</accession>
<dbReference type="Gene3D" id="3.30.310.140">
    <property type="entry name" value="sec7 domains"/>
    <property type="match status" value="1"/>
</dbReference>
<evidence type="ECO:0000256" key="1">
    <source>
        <dbReference type="SAM" id="Coils"/>
    </source>
</evidence>
<dbReference type="Pfam" id="PF18248">
    <property type="entry name" value="RalF_SCD"/>
    <property type="match status" value="1"/>
</dbReference>
<dbReference type="PROSITE" id="PS50190">
    <property type="entry name" value="SEC7"/>
    <property type="match status" value="1"/>
</dbReference>
<feature type="coiled-coil region" evidence="1">
    <location>
        <begin position="333"/>
        <end position="376"/>
    </location>
</feature>
<dbReference type="NCBIfam" id="NF038045">
    <property type="entry name" value="GEF_RalF"/>
    <property type="match status" value="1"/>
</dbReference>
<name>A0A9E6MHQ8_9RICK</name>
<reference evidence="4 5" key="1">
    <citation type="journal article" date="2021" name="Int. J. Syst. Evol. Microbiol.">
        <title>Characterization of a novel transitional group Rickettsia species (Rickettsia tillamookensis sp. nov.) from the western black-legged tick, Ixodes pacificus.</title>
        <authorList>
            <person name="Gauthier D.T."/>
            <person name="Karpathy S.E."/>
            <person name="Grizzard S.L."/>
            <person name="Batra D."/>
            <person name="Rowe L.A."/>
            <person name="Paddock C.D."/>
        </authorList>
    </citation>
    <scope>NUCLEOTIDE SEQUENCE [LARGE SCALE GENOMIC DNA]</scope>
    <source>
        <strain evidence="4 5">Tillamook 23</strain>
    </source>
</reference>
<dbReference type="Proteomes" id="UP000595296">
    <property type="component" value="Chromosome"/>
</dbReference>
<feature type="compositionally biased region" description="Basic and acidic residues" evidence="2">
    <location>
        <begin position="610"/>
        <end position="632"/>
    </location>
</feature>
<dbReference type="Gene3D" id="1.10.1000.11">
    <property type="entry name" value="Arf Nucleotide-binding Site Opener,domain 2"/>
    <property type="match status" value="1"/>
</dbReference>
<organism evidence="4 5">
    <name type="scientific">Rickettsia tillamookensis</name>
    <dbReference type="NCBI Taxonomy" id="2761623"/>
    <lineage>
        <taxon>Bacteria</taxon>
        <taxon>Pseudomonadati</taxon>
        <taxon>Pseudomonadota</taxon>
        <taxon>Alphaproteobacteria</taxon>
        <taxon>Rickettsiales</taxon>
        <taxon>Rickettsiaceae</taxon>
        <taxon>Rickettsieae</taxon>
        <taxon>Rickettsia</taxon>
        <taxon>spotted fever group</taxon>
    </lineage>
</organism>
<dbReference type="EMBL" id="CP060138">
    <property type="protein sequence ID" value="QQV74984.1"/>
    <property type="molecule type" value="Genomic_DNA"/>
</dbReference>
<dbReference type="SUPFAM" id="SSF118104">
    <property type="entry name" value="RalF, C-terminal domain"/>
    <property type="match status" value="1"/>
</dbReference>
<dbReference type="SUPFAM" id="SSF48425">
    <property type="entry name" value="Sec7 domain"/>
    <property type="match status" value="1"/>
</dbReference>
<dbReference type="PANTHER" id="PTHR10663">
    <property type="entry name" value="GUANYL-NUCLEOTIDE EXCHANGE FACTOR"/>
    <property type="match status" value="1"/>
</dbReference>
<dbReference type="Pfam" id="PF01369">
    <property type="entry name" value="Sec7"/>
    <property type="match status" value="1"/>
</dbReference>
<keyword evidence="1" id="KW-0175">Coiled coil</keyword>
<evidence type="ECO:0000313" key="4">
    <source>
        <dbReference type="EMBL" id="QQV74984.1"/>
    </source>
</evidence>
<dbReference type="InterPro" id="IPR038075">
    <property type="entry name" value="RalF_C_sf"/>
</dbReference>
<dbReference type="Gene3D" id="1.10.220.20">
    <property type="match status" value="1"/>
</dbReference>
<dbReference type="CDD" id="cd00171">
    <property type="entry name" value="Sec7"/>
    <property type="match status" value="1"/>
</dbReference>
<dbReference type="RefSeq" id="WP_202069931.1">
    <property type="nucleotide sequence ID" value="NZ_CP060138.2"/>
</dbReference>
<dbReference type="InterPro" id="IPR035999">
    <property type="entry name" value="Sec7_dom_sf"/>
</dbReference>
<evidence type="ECO:0000259" key="3">
    <source>
        <dbReference type="PROSITE" id="PS50190"/>
    </source>
</evidence>
<feature type="compositionally biased region" description="Basic and acidic residues" evidence="2">
    <location>
        <begin position="508"/>
        <end position="523"/>
    </location>
</feature>
<evidence type="ECO:0000256" key="2">
    <source>
        <dbReference type="SAM" id="MobiDB-lite"/>
    </source>
</evidence>
<feature type="compositionally biased region" description="Polar residues" evidence="2">
    <location>
        <begin position="559"/>
        <end position="575"/>
    </location>
</feature>
<dbReference type="InterPro" id="IPR000904">
    <property type="entry name" value="Sec7_dom"/>
</dbReference>
<proteinExistence type="predicted"/>
<keyword evidence="5" id="KW-1185">Reference proteome</keyword>
<protein>
    <recommendedName>
        <fullName evidence="3">SEC7 domain-containing protein</fullName>
    </recommendedName>
</protein>
<feature type="region of interest" description="Disordered" evidence="2">
    <location>
        <begin position="508"/>
        <end position="632"/>
    </location>
</feature>
<dbReference type="InterPro" id="IPR040917">
    <property type="entry name" value="RalF_SCD"/>
</dbReference>
<dbReference type="SMART" id="SM00222">
    <property type="entry name" value="Sec7"/>
    <property type="match status" value="1"/>
</dbReference>